<dbReference type="PANTHER" id="PTHR37424">
    <property type="entry name" value="BACTERIOFERRITIN-ASSOCIATED FERREDOXIN"/>
    <property type="match status" value="1"/>
</dbReference>
<dbReference type="RefSeq" id="WP_120238133.1">
    <property type="nucleotide sequence ID" value="NZ_RAPQ01000008.1"/>
</dbReference>
<dbReference type="GO" id="GO:0051537">
    <property type="term" value="F:2 iron, 2 sulfur cluster binding"/>
    <property type="evidence" value="ECO:0007669"/>
    <property type="project" value="UniProtKB-KW"/>
</dbReference>
<dbReference type="EMBL" id="RAPQ01000008">
    <property type="protein sequence ID" value="RKE03215.1"/>
    <property type="molecule type" value="Genomic_DNA"/>
</dbReference>
<dbReference type="Gene3D" id="2.60.120.10">
    <property type="entry name" value="Jelly Rolls"/>
    <property type="match status" value="1"/>
</dbReference>
<dbReference type="InterPro" id="IPR041854">
    <property type="entry name" value="BFD-like_2Fe2S-bd_dom_sf"/>
</dbReference>
<dbReference type="InterPro" id="IPR013096">
    <property type="entry name" value="Cupin_2"/>
</dbReference>
<organism evidence="11 12">
    <name type="scientific">Marinifilum flexuosum</name>
    <dbReference type="NCBI Taxonomy" id="1117708"/>
    <lineage>
        <taxon>Bacteria</taxon>
        <taxon>Pseudomonadati</taxon>
        <taxon>Bacteroidota</taxon>
        <taxon>Bacteroidia</taxon>
        <taxon>Marinilabiliales</taxon>
        <taxon>Marinifilaceae</taxon>
    </lineage>
</organism>
<evidence type="ECO:0000256" key="4">
    <source>
        <dbReference type="ARBA" id="ARBA00022982"/>
    </source>
</evidence>
<keyword evidence="2" id="KW-0001">2Fe-2S</keyword>
<gene>
    <name evidence="11" type="ORF">BXY64_0207</name>
</gene>
<proteinExistence type="inferred from homology"/>
<evidence type="ECO:0000256" key="8">
    <source>
        <dbReference type="ARBA" id="ARBA00046332"/>
    </source>
</evidence>
<sequence>MDLSTIEKAIETKVYHIHSDMKVPYHEHAAQDEVFYCIKGEGIGIVDGKEVELTVGSVLLAPAGSMHTLKTDGDLYVTALLIPVNRIICHCKQVTYGDIRMAMVNGARTVEEIKEITGAGTGCGNCIDDIKKVLGLACGCKMITMEALVDAFNNGANTVEKLGEVTGAGTDCGKCKLLLQNVIDTRR</sequence>
<dbReference type="InterPro" id="IPR014710">
    <property type="entry name" value="RmlC-like_jellyroll"/>
</dbReference>
<keyword evidence="5" id="KW-0408">Iron</keyword>
<dbReference type="Proteomes" id="UP000284531">
    <property type="component" value="Unassembled WGS sequence"/>
</dbReference>
<dbReference type="Pfam" id="PF04324">
    <property type="entry name" value="Fer2_BFD"/>
    <property type="match status" value="2"/>
</dbReference>
<evidence type="ECO:0000313" key="11">
    <source>
        <dbReference type="EMBL" id="RKE03215.1"/>
    </source>
</evidence>
<comment type="caution">
    <text evidence="11">The sequence shown here is derived from an EMBL/GenBank/DDBJ whole genome shotgun (WGS) entry which is preliminary data.</text>
</comment>
<evidence type="ECO:0000256" key="5">
    <source>
        <dbReference type="ARBA" id="ARBA00023004"/>
    </source>
</evidence>
<dbReference type="InterPro" id="IPR011051">
    <property type="entry name" value="RmlC_Cupin_sf"/>
</dbReference>
<feature type="domain" description="Cupin type-2" evidence="10">
    <location>
        <begin position="22"/>
        <end position="82"/>
    </location>
</feature>
<feature type="domain" description="BFD-like [2Fe-2S]-binding" evidence="9">
    <location>
        <begin position="138"/>
        <end position="184"/>
    </location>
</feature>
<dbReference type="AlphaFoldDB" id="A0A419X697"/>
<keyword evidence="3" id="KW-0479">Metal-binding</keyword>
<evidence type="ECO:0000313" key="12">
    <source>
        <dbReference type="Proteomes" id="UP000284531"/>
    </source>
</evidence>
<dbReference type="Gene3D" id="1.10.10.1100">
    <property type="entry name" value="BFD-like [2Fe-2S]-binding domain"/>
    <property type="match status" value="2"/>
</dbReference>
<dbReference type="GO" id="GO:0046872">
    <property type="term" value="F:metal ion binding"/>
    <property type="evidence" value="ECO:0007669"/>
    <property type="project" value="UniProtKB-KW"/>
</dbReference>
<accession>A0A419X697</accession>
<name>A0A419X697_9BACT</name>
<protein>
    <recommendedName>
        <fullName evidence="7">Bacterioferritin-associated ferredoxin</fullName>
    </recommendedName>
</protein>
<dbReference type="InterPro" id="IPR052371">
    <property type="entry name" value="BFD-associated_ferredoxin"/>
</dbReference>
<dbReference type="OrthoDB" id="1117882at2"/>
<dbReference type="PANTHER" id="PTHR37424:SF1">
    <property type="entry name" value="BACTERIOFERRITIN-ASSOCIATED FERREDOXIN"/>
    <property type="match status" value="1"/>
</dbReference>
<keyword evidence="6" id="KW-0411">Iron-sulfur</keyword>
<evidence type="ECO:0000256" key="1">
    <source>
        <dbReference type="ARBA" id="ARBA00022448"/>
    </source>
</evidence>
<dbReference type="InterPro" id="IPR007419">
    <property type="entry name" value="BFD-like_2Fe2S-bd_dom"/>
</dbReference>
<evidence type="ECO:0000256" key="2">
    <source>
        <dbReference type="ARBA" id="ARBA00022714"/>
    </source>
</evidence>
<evidence type="ECO:0000259" key="10">
    <source>
        <dbReference type="Pfam" id="PF07883"/>
    </source>
</evidence>
<dbReference type="SUPFAM" id="SSF51182">
    <property type="entry name" value="RmlC-like cupins"/>
    <property type="match status" value="1"/>
</dbReference>
<keyword evidence="1" id="KW-0813">Transport</keyword>
<evidence type="ECO:0000259" key="9">
    <source>
        <dbReference type="Pfam" id="PF04324"/>
    </source>
</evidence>
<evidence type="ECO:0000256" key="3">
    <source>
        <dbReference type="ARBA" id="ARBA00022723"/>
    </source>
</evidence>
<evidence type="ECO:0000256" key="7">
    <source>
        <dbReference type="ARBA" id="ARBA00039386"/>
    </source>
</evidence>
<evidence type="ECO:0000256" key="6">
    <source>
        <dbReference type="ARBA" id="ARBA00023014"/>
    </source>
</evidence>
<comment type="similarity">
    <text evidence="8">Belongs to the Bfd family.</text>
</comment>
<keyword evidence="4" id="KW-0249">Electron transport</keyword>
<reference evidence="11 12" key="1">
    <citation type="submission" date="2018-09" db="EMBL/GenBank/DDBJ databases">
        <title>Genomic Encyclopedia of Archaeal and Bacterial Type Strains, Phase II (KMG-II): from individual species to whole genera.</title>
        <authorList>
            <person name="Goeker M."/>
        </authorList>
    </citation>
    <scope>NUCLEOTIDE SEQUENCE [LARGE SCALE GENOMIC DNA]</scope>
    <source>
        <strain evidence="11 12">DSM 21950</strain>
    </source>
</reference>
<keyword evidence="12" id="KW-1185">Reference proteome</keyword>
<feature type="domain" description="BFD-like [2Fe-2S]-binding" evidence="9">
    <location>
        <begin position="87"/>
        <end position="134"/>
    </location>
</feature>
<dbReference type="Pfam" id="PF07883">
    <property type="entry name" value="Cupin_2"/>
    <property type="match status" value="1"/>
</dbReference>